<feature type="compositionally biased region" description="Basic and acidic residues" evidence="3">
    <location>
        <begin position="855"/>
        <end position="885"/>
    </location>
</feature>
<accession>A0ABP7CA75</accession>
<keyword evidence="6" id="KW-1185">Reference proteome</keyword>
<feature type="region of interest" description="Disordered" evidence="3">
    <location>
        <begin position="825"/>
        <end position="885"/>
    </location>
</feature>
<dbReference type="PANTHER" id="PTHR16305:SF35">
    <property type="entry name" value="TRANSCRIPTIONAL ACTIVATOR DOMAIN"/>
    <property type="match status" value="1"/>
</dbReference>
<feature type="domain" description="AAA+ ATPase" evidence="4">
    <location>
        <begin position="22"/>
        <end position="204"/>
    </location>
</feature>
<dbReference type="InterPro" id="IPR011990">
    <property type="entry name" value="TPR-like_helical_dom_sf"/>
</dbReference>
<sequence length="885" mass="95428">MVGRHHTIQAFGRVLQSVVDGGFRVIALAGDPGVGKTRLLHELTALAREREVSTLWGRAAEYERIVPFSVLADALDDRVETRWFHRGPFAGSVDPQVLSGLFPALAATADPQNGGEQGVMARYRLFRALRRLIGEFTGPGLALVLDDLHWADDSSMEFLHHLVRHPPRGGMLIAIAYRPAQVSVLLSALLRDVSGHLTEIEVGPLTENEVEEFLGPGVPSARRAALWEASQGNPFYLEALAHMNRLEIGELPATVRAAIQHELDKLSPVAMTVARGAALVADEFDPESAAVAARVSEPSVLDALDELVRLDIIRQGSGNRFRFRHPLVRHAAHQSSGMGWRVLVHARLAAHLIGKGASAVMTAPHVERSARFADQRAIEVLVAAARTVAATAPASAAHWLRTALALLPEEPSTAERRCTLLMELGRAQGVSGQLRQGRDTVRELLRLLPYDDYERRARAATLCALLERQLDRPCEARALLLDELRRVPEPHASAAVPLRMRLVAESMMRGDFRMAHDVLAKVGEPDGAGHPGLPAAVAALRSMPAYAARRTAEALRHADEAGRLLANTIDDHLVDWLDSIAWLCWGETVMGRYDRALGLFERAATIARMTGQNYILTHLLAGKARTLIHLGRLAEAAATAAESVADARSLRSGQQLVFALTQQCLAASWAGNHDAAMAAADEARRTGVGDGEVWSNQARYARGVALINRGMLDEGVQAVIEVSEGFTSRRMDRGTMLAGCELVACVEASRGRNDKAAARAADAARLADHDLPVSFGLATLAQAHALLGPDPSAGAALAVKSAGRLEADGRRLDSGRALFTAALAQAEQRQPTGAGHVQPAPRRRDPRGGLIDVQHMGEREKGTDQLDTVGDEHRGLGEDRTHPAG</sequence>
<reference evidence="6" key="1">
    <citation type="journal article" date="2019" name="Int. J. Syst. Evol. Microbiol.">
        <title>The Global Catalogue of Microorganisms (GCM) 10K type strain sequencing project: providing services to taxonomists for standard genome sequencing and annotation.</title>
        <authorList>
            <consortium name="The Broad Institute Genomics Platform"/>
            <consortium name="The Broad Institute Genome Sequencing Center for Infectious Disease"/>
            <person name="Wu L."/>
            <person name="Ma J."/>
        </authorList>
    </citation>
    <scope>NUCLEOTIDE SEQUENCE [LARGE SCALE GENOMIC DNA]</scope>
    <source>
        <strain evidence="6">JCM 16904</strain>
    </source>
</reference>
<dbReference type="InterPro" id="IPR041664">
    <property type="entry name" value="AAA_16"/>
</dbReference>
<gene>
    <name evidence="5" type="ORF">GCM10022224_055140</name>
</gene>
<protein>
    <submittedName>
        <fullName evidence="5">LuxR family transcriptional regulator</fullName>
    </submittedName>
</protein>
<dbReference type="SMART" id="SM00382">
    <property type="entry name" value="AAA"/>
    <property type="match status" value="1"/>
</dbReference>
<dbReference type="InterPro" id="IPR027417">
    <property type="entry name" value="P-loop_NTPase"/>
</dbReference>
<dbReference type="SUPFAM" id="SSF52540">
    <property type="entry name" value="P-loop containing nucleoside triphosphate hydrolases"/>
    <property type="match status" value="1"/>
</dbReference>
<evidence type="ECO:0000313" key="6">
    <source>
        <dbReference type="Proteomes" id="UP001500902"/>
    </source>
</evidence>
<organism evidence="5 6">
    <name type="scientific">Nonomuraea antimicrobica</name>
    <dbReference type="NCBI Taxonomy" id="561173"/>
    <lineage>
        <taxon>Bacteria</taxon>
        <taxon>Bacillati</taxon>
        <taxon>Actinomycetota</taxon>
        <taxon>Actinomycetes</taxon>
        <taxon>Streptosporangiales</taxon>
        <taxon>Streptosporangiaceae</taxon>
        <taxon>Nonomuraea</taxon>
    </lineage>
</organism>
<keyword evidence="2" id="KW-0067">ATP-binding</keyword>
<evidence type="ECO:0000259" key="4">
    <source>
        <dbReference type="SMART" id="SM00382"/>
    </source>
</evidence>
<keyword evidence="1" id="KW-0547">Nucleotide-binding</keyword>
<dbReference type="InterPro" id="IPR003593">
    <property type="entry name" value="AAA+_ATPase"/>
</dbReference>
<dbReference type="Pfam" id="PF13191">
    <property type="entry name" value="AAA_16"/>
    <property type="match status" value="1"/>
</dbReference>
<evidence type="ECO:0000256" key="3">
    <source>
        <dbReference type="SAM" id="MobiDB-lite"/>
    </source>
</evidence>
<dbReference type="SUPFAM" id="SSF48452">
    <property type="entry name" value="TPR-like"/>
    <property type="match status" value="1"/>
</dbReference>
<comment type="caution">
    <text evidence="5">The sequence shown here is derived from an EMBL/GenBank/DDBJ whole genome shotgun (WGS) entry which is preliminary data.</text>
</comment>
<evidence type="ECO:0000256" key="2">
    <source>
        <dbReference type="ARBA" id="ARBA00022840"/>
    </source>
</evidence>
<dbReference type="Proteomes" id="UP001500902">
    <property type="component" value="Unassembled WGS sequence"/>
</dbReference>
<evidence type="ECO:0000256" key="1">
    <source>
        <dbReference type="ARBA" id="ARBA00022741"/>
    </source>
</evidence>
<evidence type="ECO:0000313" key="5">
    <source>
        <dbReference type="EMBL" id="GAA3683525.1"/>
    </source>
</evidence>
<proteinExistence type="predicted"/>
<dbReference type="Gene3D" id="1.25.40.10">
    <property type="entry name" value="Tetratricopeptide repeat domain"/>
    <property type="match status" value="1"/>
</dbReference>
<dbReference type="PANTHER" id="PTHR16305">
    <property type="entry name" value="TESTICULAR SOLUBLE ADENYLYL CYCLASE"/>
    <property type="match status" value="1"/>
</dbReference>
<name>A0ABP7CA75_9ACTN</name>
<dbReference type="EMBL" id="BAAAZP010000100">
    <property type="protein sequence ID" value="GAA3683525.1"/>
    <property type="molecule type" value="Genomic_DNA"/>
</dbReference>